<organism evidence="1 2">
    <name type="scientific">Dentiscutata erythropus</name>
    <dbReference type="NCBI Taxonomy" id="1348616"/>
    <lineage>
        <taxon>Eukaryota</taxon>
        <taxon>Fungi</taxon>
        <taxon>Fungi incertae sedis</taxon>
        <taxon>Mucoromycota</taxon>
        <taxon>Glomeromycotina</taxon>
        <taxon>Glomeromycetes</taxon>
        <taxon>Diversisporales</taxon>
        <taxon>Gigasporaceae</taxon>
        <taxon>Dentiscutata</taxon>
    </lineage>
</organism>
<dbReference type="OrthoDB" id="2446509at2759"/>
<dbReference type="EMBL" id="CAJVPY010001220">
    <property type="protein sequence ID" value="CAG8512557.1"/>
    <property type="molecule type" value="Genomic_DNA"/>
</dbReference>
<evidence type="ECO:0000313" key="2">
    <source>
        <dbReference type="Proteomes" id="UP000789405"/>
    </source>
</evidence>
<gene>
    <name evidence="1" type="ORF">DERYTH_LOCUS3459</name>
</gene>
<evidence type="ECO:0000313" key="1">
    <source>
        <dbReference type="EMBL" id="CAG8512557.1"/>
    </source>
</evidence>
<comment type="caution">
    <text evidence="1">The sequence shown here is derived from an EMBL/GenBank/DDBJ whole genome shotgun (WGS) entry which is preliminary data.</text>
</comment>
<proteinExistence type="predicted"/>
<name>A0A9N9F6M6_9GLOM</name>
<dbReference type="Proteomes" id="UP000789405">
    <property type="component" value="Unassembled WGS sequence"/>
</dbReference>
<sequence length="246" mass="28944">MTRTQVVCGEQVAFLKNNPDPCPLNFFKEYNYRKKLTAYNDYVLWLKKALQEDPDSEKLLELKRCLDNKKYKNDWKRYEEWKKNKNANVKKQKRDDNVSFDGQLSDELISKAKSDDDDSLVSQDSDSDKELINTDTLGYDRLVFLFNDSNKDVIVGKIDESTLEKESELPKARDKGPSKLIYADLLNAFRQYQNKIPQNHKQLSQDFANHVEWKCEPAPINIQNYFDNHCEKLDNTDENKHFDTNI</sequence>
<dbReference type="AlphaFoldDB" id="A0A9N9F6M6"/>
<accession>A0A9N9F6M6</accession>
<reference evidence="1" key="1">
    <citation type="submission" date="2021-06" db="EMBL/GenBank/DDBJ databases">
        <authorList>
            <person name="Kallberg Y."/>
            <person name="Tangrot J."/>
            <person name="Rosling A."/>
        </authorList>
    </citation>
    <scope>NUCLEOTIDE SEQUENCE</scope>
    <source>
        <strain evidence="1">MA453B</strain>
    </source>
</reference>
<keyword evidence="2" id="KW-1185">Reference proteome</keyword>
<protein>
    <submittedName>
        <fullName evidence="1">5319_t:CDS:1</fullName>
    </submittedName>
</protein>